<evidence type="ECO:0000313" key="2">
    <source>
        <dbReference type="EMBL" id="MQS76368.1"/>
    </source>
</evidence>
<comment type="caution">
    <text evidence="2">The sequence shown here is derived from an EMBL/GenBank/DDBJ whole genome shotgun (WGS) entry which is preliminary data.</text>
</comment>
<dbReference type="EMBL" id="VDFP01000015">
    <property type="protein sequence ID" value="MQS76368.1"/>
    <property type="molecule type" value="Genomic_DNA"/>
</dbReference>
<evidence type="ECO:0000256" key="1">
    <source>
        <dbReference type="SAM" id="Phobius"/>
    </source>
</evidence>
<dbReference type="AlphaFoldDB" id="A0A5P0ZQ88"/>
<dbReference type="Proteomes" id="UP000414364">
    <property type="component" value="Unassembled WGS sequence"/>
</dbReference>
<name>A0A5P0ZQ88_9LACO</name>
<accession>A0A5P0ZQ88</accession>
<gene>
    <name evidence="2" type="ORF">FHL06_08245</name>
</gene>
<keyword evidence="1" id="KW-0472">Membrane</keyword>
<dbReference type="RefSeq" id="WP_153385761.1">
    <property type="nucleotide sequence ID" value="NZ_VDFO01000010.1"/>
</dbReference>
<organism evidence="2 3">
    <name type="scientific">Companilactobacillus halodurans</name>
    <dbReference type="NCBI Taxonomy" id="2584183"/>
    <lineage>
        <taxon>Bacteria</taxon>
        <taxon>Bacillati</taxon>
        <taxon>Bacillota</taxon>
        <taxon>Bacilli</taxon>
        <taxon>Lactobacillales</taxon>
        <taxon>Lactobacillaceae</taxon>
        <taxon>Companilactobacillus</taxon>
    </lineage>
</organism>
<feature type="transmembrane region" description="Helical" evidence="1">
    <location>
        <begin position="41"/>
        <end position="65"/>
    </location>
</feature>
<proteinExistence type="predicted"/>
<keyword evidence="1" id="KW-1133">Transmembrane helix</keyword>
<protein>
    <submittedName>
        <fullName evidence="2">Uncharacterized protein</fullName>
    </submittedName>
</protein>
<evidence type="ECO:0000313" key="3">
    <source>
        <dbReference type="Proteomes" id="UP000414364"/>
    </source>
</evidence>
<reference evidence="2 3" key="1">
    <citation type="journal article" date="2019" name="Syst. Appl. Microbiol.">
        <title>Polyphasic characterization of two novel Lactobacillus spp. isolated from blown salami packages: Description of Lactobacillus halodurans sp. nov. and Lactobacillus salsicarnum sp. nov.</title>
        <authorList>
            <person name="Schuster J.A."/>
            <person name="Klingl A."/>
            <person name="Vogel R.F."/>
            <person name="Ehrmann M.A."/>
        </authorList>
    </citation>
    <scope>NUCLEOTIDE SEQUENCE [LARGE SCALE GENOMIC DNA]</scope>
    <source>
        <strain evidence="2 3">TMW 1.2172</strain>
    </source>
</reference>
<sequence length="75" mass="8771">MLKILMTTNNLMDSNMMKELSGNVMDQMWGWIFTAASGRTFGALIILGIFYKVFEMLLLGTIDKLRKPQKRRRRK</sequence>
<keyword evidence="1" id="KW-0812">Transmembrane</keyword>